<proteinExistence type="predicted"/>
<accession>A0ABY1CE87</accession>
<dbReference type="EMBL" id="LT630003">
    <property type="protein sequence ID" value="SET97798.1"/>
    <property type="molecule type" value="Genomic_DNA"/>
</dbReference>
<sequence length="40" mass="4612">MSGNQIKLEPWSVNGLLEVVDGKIRTEDLNKDRKLEEIMI</sequence>
<evidence type="ECO:0000313" key="2">
    <source>
        <dbReference type="Proteomes" id="UP000198970"/>
    </source>
</evidence>
<name>A0ABY1CE87_9FIRM</name>
<evidence type="ECO:0000313" key="1">
    <source>
        <dbReference type="EMBL" id="SET97798.1"/>
    </source>
</evidence>
<protein>
    <submittedName>
        <fullName evidence="1">Uncharacterized protein</fullName>
    </submittedName>
</protein>
<gene>
    <name evidence="1" type="ORF">SAMN02745906_3601</name>
</gene>
<organism evidence="1 2">
    <name type="scientific">Lacrimispora sphenoides JCM 1415</name>
    <dbReference type="NCBI Taxonomy" id="1297793"/>
    <lineage>
        <taxon>Bacteria</taxon>
        <taxon>Bacillati</taxon>
        <taxon>Bacillota</taxon>
        <taxon>Clostridia</taxon>
        <taxon>Lachnospirales</taxon>
        <taxon>Lachnospiraceae</taxon>
        <taxon>Lacrimispora</taxon>
    </lineage>
</organism>
<reference evidence="1 2" key="1">
    <citation type="submission" date="2016-10" db="EMBL/GenBank/DDBJ databases">
        <authorList>
            <person name="Varghese N."/>
            <person name="Submissions S."/>
        </authorList>
    </citation>
    <scope>NUCLEOTIDE SEQUENCE [LARGE SCALE GENOMIC DNA]</scope>
    <source>
        <strain evidence="1 2">ATCC 19403</strain>
    </source>
</reference>
<keyword evidence="2" id="KW-1185">Reference proteome</keyword>
<dbReference type="Proteomes" id="UP000198970">
    <property type="component" value="Chromosome I"/>
</dbReference>